<comment type="caution">
    <text evidence="11">The sequence shown here is derived from an EMBL/GenBank/DDBJ whole genome shotgun (WGS) entry which is preliminary data.</text>
</comment>
<keyword evidence="7" id="KW-0653">Protein transport</keyword>
<dbReference type="PANTHER" id="PTHR33446:SF2">
    <property type="entry name" value="PROTEIN TONB"/>
    <property type="match status" value="1"/>
</dbReference>
<dbReference type="SUPFAM" id="SSF74653">
    <property type="entry name" value="TolA/TonB C-terminal domain"/>
    <property type="match status" value="1"/>
</dbReference>
<dbReference type="InterPro" id="IPR037682">
    <property type="entry name" value="TonB_C"/>
</dbReference>
<sequence>MKFFTRIGVFLLQLFILFLGNCNTVAEIPIDLNAPDSDSEGYLYSYNADKSPIPIIEFNLWEYFPFEAKKVGILNQIVIVKVQIDEEGNLRSAKIASERIGFGFDEAALKIVEKARWKPGILNGKPVKTHHRVPIHFKFE</sequence>
<evidence type="ECO:0000256" key="1">
    <source>
        <dbReference type="ARBA" id="ARBA00004383"/>
    </source>
</evidence>
<accession>A0A0E2B8C6</accession>
<dbReference type="PANTHER" id="PTHR33446">
    <property type="entry name" value="PROTEIN TONB-RELATED"/>
    <property type="match status" value="1"/>
</dbReference>
<keyword evidence="11" id="KW-0675">Receptor</keyword>
<evidence type="ECO:0000256" key="9">
    <source>
        <dbReference type="ARBA" id="ARBA00023136"/>
    </source>
</evidence>
<keyword evidence="4" id="KW-1003">Cell membrane</keyword>
<comment type="subcellular location">
    <subcellularLocation>
        <location evidence="1">Cell inner membrane</location>
        <topology evidence="1">Single-pass membrane protein</topology>
        <orientation evidence="1">Periplasmic side</orientation>
    </subcellularLocation>
</comment>
<dbReference type="InterPro" id="IPR051045">
    <property type="entry name" value="TonB-dependent_transducer"/>
</dbReference>
<evidence type="ECO:0000256" key="6">
    <source>
        <dbReference type="ARBA" id="ARBA00022692"/>
    </source>
</evidence>
<dbReference type="AlphaFoldDB" id="A0A0E2B8C6"/>
<evidence type="ECO:0000256" key="7">
    <source>
        <dbReference type="ARBA" id="ARBA00022927"/>
    </source>
</evidence>
<dbReference type="NCBIfam" id="TIGR01352">
    <property type="entry name" value="tonB_Cterm"/>
    <property type="match status" value="1"/>
</dbReference>
<dbReference type="Proteomes" id="UP000006253">
    <property type="component" value="Unassembled WGS sequence"/>
</dbReference>
<feature type="domain" description="TonB C-terminal" evidence="10">
    <location>
        <begin position="49"/>
        <end position="140"/>
    </location>
</feature>
<evidence type="ECO:0000256" key="4">
    <source>
        <dbReference type="ARBA" id="ARBA00022475"/>
    </source>
</evidence>
<dbReference type="InterPro" id="IPR006260">
    <property type="entry name" value="TonB/TolA_C"/>
</dbReference>
<dbReference type="RefSeq" id="WP_004764481.1">
    <property type="nucleotide sequence ID" value="NZ_AHMY02000013.1"/>
</dbReference>
<dbReference type="GO" id="GO:0055085">
    <property type="term" value="P:transmembrane transport"/>
    <property type="evidence" value="ECO:0007669"/>
    <property type="project" value="InterPro"/>
</dbReference>
<dbReference type="GO" id="GO:0015031">
    <property type="term" value="P:protein transport"/>
    <property type="evidence" value="ECO:0007669"/>
    <property type="project" value="UniProtKB-KW"/>
</dbReference>
<evidence type="ECO:0000313" key="12">
    <source>
        <dbReference type="Proteomes" id="UP000006253"/>
    </source>
</evidence>
<proteinExistence type="inferred from homology"/>
<reference evidence="11 12" key="1">
    <citation type="submission" date="2012-10" db="EMBL/GenBank/DDBJ databases">
        <authorList>
            <person name="Harkins D.M."/>
            <person name="Durkin A.S."/>
            <person name="Brinkac L.M."/>
            <person name="Selengut J.D."/>
            <person name="Sanka R."/>
            <person name="DePew J."/>
            <person name="Purushe J."/>
            <person name="Peacock S.J."/>
            <person name="Thaipadungpanit J."/>
            <person name="Wuthiekanun V.W."/>
            <person name="Day N.P."/>
            <person name="Vinetz J.M."/>
            <person name="Sutton G.G."/>
            <person name="Nelson W.C."/>
            <person name="Fouts D.E."/>
        </authorList>
    </citation>
    <scope>NUCLEOTIDE SEQUENCE [LARGE SCALE GENOMIC DNA]</scope>
    <source>
        <strain evidence="11 12">H1</strain>
    </source>
</reference>
<keyword evidence="5" id="KW-0997">Cell inner membrane</keyword>
<dbReference type="PROSITE" id="PS52015">
    <property type="entry name" value="TONB_CTD"/>
    <property type="match status" value="1"/>
</dbReference>
<dbReference type="GO" id="GO:0031992">
    <property type="term" value="F:energy transducer activity"/>
    <property type="evidence" value="ECO:0007669"/>
    <property type="project" value="TreeGrafter"/>
</dbReference>
<dbReference type="EMBL" id="AHMY02000013">
    <property type="protein sequence ID" value="EKO17143.1"/>
    <property type="molecule type" value="Genomic_DNA"/>
</dbReference>
<organism evidence="11 12">
    <name type="scientific">Leptospira kirschneri str. H1</name>
    <dbReference type="NCBI Taxonomy" id="1049966"/>
    <lineage>
        <taxon>Bacteria</taxon>
        <taxon>Pseudomonadati</taxon>
        <taxon>Spirochaetota</taxon>
        <taxon>Spirochaetia</taxon>
        <taxon>Leptospirales</taxon>
        <taxon>Leptospiraceae</taxon>
        <taxon>Leptospira</taxon>
    </lineage>
</organism>
<evidence type="ECO:0000313" key="11">
    <source>
        <dbReference type="EMBL" id="EKO17143.1"/>
    </source>
</evidence>
<evidence type="ECO:0000259" key="10">
    <source>
        <dbReference type="PROSITE" id="PS52015"/>
    </source>
</evidence>
<dbReference type="Pfam" id="PF03544">
    <property type="entry name" value="TonB_C"/>
    <property type="match status" value="1"/>
</dbReference>
<keyword evidence="6" id="KW-0812">Transmembrane</keyword>
<keyword evidence="3" id="KW-0813">Transport</keyword>
<name>A0A0E2B8C6_9LEPT</name>
<evidence type="ECO:0000256" key="3">
    <source>
        <dbReference type="ARBA" id="ARBA00022448"/>
    </source>
</evidence>
<dbReference type="Gene3D" id="3.30.1150.10">
    <property type="match status" value="1"/>
</dbReference>
<protein>
    <submittedName>
        <fullName evidence="11">TonB-dependent receptor</fullName>
    </submittedName>
</protein>
<evidence type="ECO:0000256" key="8">
    <source>
        <dbReference type="ARBA" id="ARBA00022989"/>
    </source>
</evidence>
<evidence type="ECO:0000256" key="2">
    <source>
        <dbReference type="ARBA" id="ARBA00006555"/>
    </source>
</evidence>
<keyword evidence="9" id="KW-0472">Membrane</keyword>
<keyword evidence="8" id="KW-1133">Transmembrane helix</keyword>
<gene>
    <name evidence="11" type="ORF">LEP1GSC081_4346</name>
</gene>
<dbReference type="GO" id="GO:0098797">
    <property type="term" value="C:plasma membrane protein complex"/>
    <property type="evidence" value="ECO:0007669"/>
    <property type="project" value="TreeGrafter"/>
</dbReference>
<evidence type="ECO:0000256" key="5">
    <source>
        <dbReference type="ARBA" id="ARBA00022519"/>
    </source>
</evidence>
<comment type="similarity">
    <text evidence="2">Belongs to the TonB family.</text>
</comment>